<dbReference type="InterPro" id="IPR047662">
    <property type="entry name" value="SemiSWEET"/>
</dbReference>
<dbReference type="Pfam" id="PF04193">
    <property type="entry name" value="PQ-loop"/>
    <property type="match status" value="1"/>
</dbReference>
<accession>A0A919VFE4</accession>
<sequence length="91" mass="10107">MLFKILCIIAAILTTSSFIPQAVKTIKTKDTSGISFGMYSMFTTGVLLWVSYGLFIKDIAIIVANIITFIFALIILIYKIGNMKKGGEEEY</sequence>
<keyword evidence="2 5" id="KW-0812">Transmembrane</keyword>
<evidence type="ECO:0000313" key="6">
    <source>
        <dbReference type="EMBL" id="GIM30209.1"/>
    </source>
</evidence>
<name>A0A919VFE4_9CLOT</name>
<keyword evidence="7" id="KW-1185">Reference proteome</keyword>
<dbReference type="GO" id="GO:0016020">
    <property type="term" value="C:membrane"/>
    <property type="evidence" value="ECO:0007669"/>
    <property type="project" value="UniProtKB-SubCell"/>
</dbReference>
<evidence type="ECO:0000256" key="3">
    <source>
        <dbReference type="ARBA" id="ARBA00022989"/>
    </source>
</evidence>
<comment type="subcellular location">
    <subcellularLocation>
        <location evidence="1">Membrane</location>
        <topology evidence="1">Multi-pass membrane protein</topology>
    </subcellularLocation>
</comment>
<evidence type="ECO:0000313" key="7">
    <source>
        <dbReference type="Proteomes" id="UP000679179"/>
    </source>
</evidence>
<feature type="transmembrane region" description="Helical" evidence="5">
    <location>
        <begin position="59"/>
        <end position="81"/>
    </location>
</feature>
<evidence type="ECO:0008006" key="8">
    <source>
        <dbReference type="Google" id="ProtNLM"/>
    </source>
</evidence>
<proteinExistence type="predicted"/>
<comment type="caution">
    <text evidence="6">The sequence shown here is derived from an EMBL/GenBank/DDBJ whole genome shotgun (WGS) entry which is preliminary data.</text>
</comment>
<dbReference type="NCBIfam" id="NF037968">
    <property type="entry name" value="SemiSWEET_2"/>
    <property type="match status" value="1"/>
</dbReference>
<reference evidence="6" key="1">
    <citation type="submission" date="2021-03" db="EMBL/GenBank/DDBJ databases">
        <title>Taxonomic study of Clostridium polyendosporum from meadow-gley soil under rice.</title>
        <authorList>
            <person name="Kobayashi H."/>
            <person name="Tanizawa Y."/>
            <person name="Yagura M."/>
        </authorList>
    </citation>
    <scope>NUCLEOTIDE SEQUENCE</scope>
    <source>
        <strain evidence="6">JCM 30710</strain>
    </source>
</reference>
<evidence type="ECO:0000256" key="5">
    <source>
        <dbReference type="SAM" id="Phobius"/>
    </source>
</evidence>
<dbReference type="RefSeq" id="WP_212904887.1">
    <property type="nucleotide sequence ID" value="NZ_BOPZ01000030.1"/>
</dbReference>
<dbReference type="EMBL" id="BOPZ01000030">
    <property type="protein sequence ID" value="GIM30209.1"/>
    <property type="molecule type" value="Genomic_DNA"/>
</dbReference>
<protein>
    <recommendedName>
        <fullName evidence="8">MtN3 and saliva related transmembrane protein</fullName>
    </recommendedName>
</protein>
<dbReference type="GO" id="GO:0051119">
    <property type="term" value="F:sugar transmembrane transporter activity"/>
    <property type="evidence" value="ECO:0007669"/>
    <property type="project" value="InterPro"/>
</dbReference>
<evidence type="ECO:0000256" key="2">
    <source>
        <dbReference type="ARBA" id="ARBA00022692"/>
    </source>
</evidence>
<evidence type="ECO:0000256" key="4">
    <source>
        <dbReference type="ARBA" id="ARBA00023136"/>
    </source>
</evidence>
<gene>
    <name evidence="6" type="ORF">CPJCM30710_28750</name>
</gene>
<keyword evidence="4 5" id="KW-0472">Membrane</keyword>
<dbReference type="InterPro" id="IPR006603">
    <property type="entry name" value="PQ-loop_rpt"/>
</dbReference>
<dbReference type="Proteomes" id="UP000679179">
    <property type="component" value="Unassembled WGS sequence"/>
</dbReference>
<feature type="transmembrane region" description="Helical" evidence="5">
    <location>
        <begin position="34"/>
        <end position="52"/>
    </location>
</feature>
<organism evidence="6 7">
    <name type="scientific">Clostridium polyendosporum</name>
    <dbReference type="NCBI Taxonomy" id="69208"/>
    <lineage>
        <taxon>Bacteria</taxon>
        <taxon>Bacillati</taxon>
        <taxon>Bacillota</taxon>
        <taxon>Clostridia</taxon>
        <taxon>Eubacteriales</taxon>
        <taxon>Clostridiaceae</taxon>
        <taxon>Clostridium</taxon>
    </lineage>
</organism>
<evidence type="ECO:0000256" key="1">
    <source>
        <dbReference type="ARBA" id="ARBA00004141"/>
    </source>
</evidence>
<dbReference type="AlphaFoldDB" id="A0A919VFE4"/>
<dbReference type="Gene3D" id="1.20.1280.290">
    <property type="match status" value="1"/>
</dbReference>
<keyword evidence="3 5" id="KW-1133">Transmembrane helix</keyword>